<proteinExistence type="predicted"/>
<reference evidence="3" key="1">
    <citation type="submission" date="2016-04" db="EMBL/GenBank/DDBJ databases">
        <authorList>
            <person name="Quiroz-Castaneda R.E."/>
            <person name="Martinez-Ocampo F."/>
        </authorList>
    </citation>
    <scope>NUCLEOTIDE SEQUENCE [LARGE SCALE GENOMIC DNA]</scope>
    <source>
        <strain evidence="3">INIFAP01</strain>
    </source>
</reference>
<dbReference type="Proteomes" id="UP000077623">
    <property type="component" value="Unassembled WGS sequence"/>
</dbReference>
<dbReference type="EMBL" id="LWUJ01000010">
    <property type="protein sequence ID" value="OAL10480.1"/>
    <property type="molecule type" value="Genomic_DNA"/>
</dbReference>
<dbReference type="STRING" id="432608.A6V39_00250"/>
<name>A0A1A9QFK6_9MOLU</name>
<comment type="caution">
    <text evidence="2">The sequence shown here is derived from an EMBL/GenBank/DDBJ whole genome shotgun (WGS) entry which is preliminary data.</text>
</comment>
<dbReference type="AlphaFoldDB" id="A0A1A9QFK6"/>
<keyword evidence="1" id="KW-0812">Transmembrane</keyword>
<feature type="transmembrane region" description="Helical" evidence="1">
    <location>
        <begin position="6"/>
        <end position="27"/>
    </location>
</feature>
<protein>
    <submittedName>
        <fullName evidence="2">Uncharacterized protein</fullName>
    </submittedName>
</protein>
<keyword evidence="1" id="KW-0472">Membrane</keyword>
<gene>
    <name evidence="2" type="ORF">A6V39_00250</name>
</gene>
<keyword evidence="1" id="KW-1133">Transmembrane helix</keyword>
<evidence type="ECO:0000313" key="2">
    <source>
        <dbReference type="EMBL" id="OAL10480.1"/>
    </source>
</evidence>
<evidence type="ECO:0000256" key="1">
    <source>
        <dbReference type="SAM" id="Phobius"/>
    </source>
</evidence>
<keyword evidence="3" id="KW-1185">Reference proteome</keyword>
<accession>A0A1A9QFK6</accession>
<sequence>MAIPKQALFIGAGASALTGGGIGVYLLSQDKTIEHKLIREGITLISNQDEYEIAFMENKEFKNFVAETGLNASDKANTGGNSLNTWCKKHLNMELSEKNIKDILPKVKKYCAKPSENIGEKYIKLERKWIEKTGWETKLSALKKANPNDENLKQDLKVQNLDGTDGNNPAIKALEDWCNKQKEVKLVNDKENTIWEKVKGRCLQDLSS</sequence>
<dbReference type="RefSeq" id="WP_187149713.1">
    <property type="nucleotide sequence ID" value="NZ_LWUJ01000010.1"/>
</dbReference>
<organism evidence="2 3">
    <name type="scientific">Candidatus Mycoplasma haematobovis</name>
    <dbReference type="NCBI Taxonomy" id="432608"/>
    <lineage>
        <taxon>Bacteria</taxon>
        <taxon>Bacillati</taxon>
        <taxon>Mycoplasmatota</taxon>
        <taxon>Mollicutes</taxon>
        <taxon>Mycoplasmataceae</taxon>
        <taxon>Mycoplasma</taxon>
    </lineage>
</organism>
<evidence type="ECO:0000313" key="3">
    <source>
        <dbReference type="Proteomes" id="UP000077623"/>
    </source>
</evidence>